<evidence type="ECO:0000313" key="7">
    <source>
        <dbReference type="EMBL" id="KAG0260084.1"/>
    </source>
</evidence>
<dbReference type="GO" id="GO:0008270">
    <property type="term" value="F:zinc ion binding"/>
    <property type="evidence" value="ECO:0007669"/>
    <property type="project" value="UniProtKB-KW"/>
</dbReference>
<keyword evidence="2 4" id="KW-0863">Zinc-finger</keyword>
<feature type="compositionally biased region" description="Low complexity" evidence="5">
    <location>
        <begin position="55"/>
        <end position="105"/>
    </location>
</feature>
<dbReference type="InterPro" id="IPR036236">
    <property type="entry name" value="Znf_C2H2_sf"/>
</dbReference>
<dbReference type="Gene3D" id="3.30.160.60">
    <property type="entry name" value="Classic Zinc Finger"/>
    <property type="match status" value="2"/>
</dbReference>
<evidence type="ECO:0000256" key="4">
    <source>
        <dbReference type="PROSITE-ProRule" id="PRU00042"/>
    </source>
</evidence>
<evidence type="ECO:0000256" key="5">
    <source>
        <dbReference type="SAM" id="MobiDB-lite"/>
    </source>
</evidence>
<dbReference type="GO" id="GO:0000981">
    <property type="term" value="F:DNA-binding transcription factor activity, RNA polymerase II-specific"/>
    <property type="evidence" value="ECO:0007669"/>
    <property type="project" value="TreeGrafter"/>
</dbReference>
<dbReference type="Pfam" id="PF00096">
    <property type="entry name" value="zf-C2H2"/>
    <property type="match status" value="2"/>
</dbReference>
<feature type="compositionally biased region" description="Basic and acidic residues" evidence="5">
    <location>
        <begin position="400"/>
        <end position="412"/>
    </location>
</feature>
<evidence type="ECO:0000313" key="8">
    <source>
        <dbReference type="Proteomes" id="UP000807716"/>
    </source>
</evidence>
<dbReference type="InterPro" id="IPR013087">
    <property type="entry name" value="Znf_C2H2_type"/>
</dbReference>
<feature type="region of interest" description="Disordered" evidence="5">
    <location>
        <begin position="50"/>
        <end position="115"/>
    </location>
</feature>
<dbReference type="PANTHER" id="PTHR23235:SF120">
    <property type="entry name" value="KRUPPEL-LIKE FACTOR 15"/>
    <property type="match status" value="1"/>
</dbReference>
<dbReference type="GO" id="GO:0000978">
    <property type="term" value="F:RNA polymerase II cis-regulatory region sequence-specific DNA binding"/>
    <property type="evidence" value="ECO:0007669"/>
    <property type="project" value="TreeGrafter"/>
</dbReference>
<evidence type="ECO:0000256" key="3">
    <source>
        <dbReference type="ARBA" id="ARBA00022833"/>
    </source>
</evidence>
<dbReference type="PROSITE" id="PS00028">
    <property type="entry name" value="ZINC_FINGER_C2H2_1"/>
    <property type="match status" value="2"/>
</dbReference>
<dbReference type="EMBL" id="JAAAJB010000261">
    <property type="protein sequence ID" value="KAG0260084.1"/>
    <property type="molecule type" value="Genomic_DNA"/>
</dbReference>
<evidence type="ECO:0000256" key="2">
    <source>
        <dbReference type="ARBA" id="ARBA00022771"/>
    </source>
</evidence>
<feature type="region of interest" description="Disordered" evidence="5">
    <location>
        <begin position="271"/>
        <end position="297"/>
    </location>
</feature>
<reference evidence="7" key="1">
    <citation type="journal article" date="2020" name="Fungal Divers.">
        <title>Resolving the Mortierellaceae phylogeny through synthesis of multi-gene phylogenetics and phylogenomics.</title>
        <authorList>
            <person name="Vandepol N."/>
            <person name="Liber J."/>
            <person name="Desiro A."/>
            <person name="Na H."/>
            <person name="Kennedy M."/>
            <person name="Barry K."/>
            <person name="Grigoriev I.V."/>
            <person name="Miller A.N."/>
            <person name="O'Donnell K."/>
            <person name="Stajich J.E."/>
            <person name="Bonito G."/>
        </authorList>
    </citation>
    <scope>NUCLEOTIDE SEQUENCE</scope>
    <source>
        <strain evidence="7">BC1065</strain>
    </source>
</reference>
<feature type="domain" description="C2H2-type" evidence="6">
    <location>
        <begin position="384"/>
        <end position="411"/>
    </location>
</feature>
<sequence length="427" mass="46560">MEFPAPLGFQSLSSSFTLLSNAMNEHEHELGSFDEYCGFKVPSDPKDGNINTTFSSIVNNDNDNSNSNGSDNSNTVTLNSSNDNSNINSSSNDNNNNNNNNNNNSTTANLFDLVPPTPCDPKVDLPADDWYWQSAAQLAQIYSQVTASVLTPELSPATSSFTPSALGTPLGFDSIGLAEVANSPALEFDVTFDNVNYDFAADFQLFPDPPTKSTAAAVPSAAPAPVGLVSNLVVPTIDLGDDPLLAIFAPVKTESFLVAKALGQDVSVPQPGVAPRKPVQSPTKPGFQAAKRRRRRRITTEEAARVVPEDKNDPSAKARFKCFVCNKTFSRPYNLRSHRKIHEGIKPFVCTHEEDDGKICAWAFARKHDLERHVSSRHTSAKTFSCATCGKKCSRNDAYKKHVERHRSKDQSADDQETQECNKVSNL</sequence>
<feature type="domain" description="C2H2-type" evidence="6">
    <location>
        <begin position="348"/>
        <end position="383"/>
    </location>
</feature>
<evidence type="ECO:0000256" key="1">
    <source>
        <dbReference type="ARBA" id="ARBA00022723"/>
    </source>
</evidence>
<dbReference type="OrthoDB" id="4748970at2759"/>
<keyword evidence="1" id="KW-0479">Metal-binding</keyword>
<accession>A0A9P6Q764</accession>
<organism evidence="7 8">
    <name type="scientific">Actinomortierella ambigua</name>
    <dbReference type="NCBI Taxonomy" id="1343610"/>
    <lineage>
        <taxon>Eukaryota</taxon>
        <taxon>Fungi</taxon>
        <taxon>Fungi incertae sedis</taxon>
        <taxon>Mucoromycota</taxon>
        <taxon>Mortierellomycotina</taxon>
        <taxon>Mortierellomycetes</taxon>
        <taxon>Mortierellales</taxon>
        <taxon>Mortierellaceae</taxon>
        <taxon>Actinomortierella</taxon>
    </lineage>
</organism>
<dbReference type="SUPFAM" id="SSF57667">
    <property type="entry name" value="beta-beta-alpha zinc fingers"/>
    <property type="match status" value="2"/>
</dbReference>
<feature type="region of interest" description="Disordered" evidence="5">
    <location>
        <begin position="400"/>
        <end position="427"/>
    </location>
</feature>
<keyword evidence="8" id="KW-1185">Reference proteome</keyword>
<proteinExistence type="predicted"/>
<evidence type="ECO:0000259" key="6">
    <source>
        <dbReference type="PROSITE" id="PS50157"/>
    </source>
</evidence>
<dbReference type="AlphaFoldDB" id="A0A9P6Q764"/>
<comment type="caution">
    <text evidence="7">The sequence shown here is derived from an EMBL/GenBank/DDBJ whole genome shotgun (WGS) entry which is preliminary data.</text>
</comment>
<name>A0A9P6Q764_9FUNG</name>
<dbReference type="SMART" id="SM00355">
    <property type="entry name" value="ZnF_C2H2"/>
    <property type="match status" value="3"/>
</dbReference>
<dbReference type="Proteomes" id="UP000807716">
    <property type="component" value="Unassembled WGS sequence"/>
</dbReference>
<dbReference type="PANTHER" id="PTHR23235">
    <property type="entry name" value="KRUEPPEL-LIKE TRANSCRIPTION FACTOR"/>
    <property type="match status" value="1"/>
</dbReference>
<keyword evidence="3" id="KW-0862">Zinc</keyword>
<protein>
    <recommendedName>
        <fullName evidence="6">C2H2-type domain-containing protein</fullName>
    </recommendedName>
</protein>
<feature type="domain" description="C2H2-type" evidence="6">
    <location>
        <begin position="320"/>
        <end position="347"/>
    </location>
</feature>
<dbReference type="PROSITE" id="PS50157">
    <property type="entry name" value="ZINC_FINGER_C2H2_2"/>
    <property type="match status" value="3"/>
</dbReference>
<gene>
    <name evidence="7" type="ORF">DFQ27_003745</name>
</gene>